<dbReference type="PRINTS" id="PR01182">
    <property type="entry name" value="ORNDCRBXLASE"/>
</dbReference>
<dbReference type="InterPro" id="IPR022644">
    <property type="entry name" value="De-COase2_N"/>
</dbReference>
<reference evidence="13" key="1">
    <citation type="submission" date="2021-03" db="EMBL/GenBank/DDBJ databases">
        <title>Chromosome level genome of the anhydrobiotic midge Polypedilum vanderplanki.</title>
        <authorList>
            <person name="Yoshida Y."/>
            <person name="Kikawada T."/>
            <person name="Gusev O."/>
        </authorList>
    </citation>
    <scope>NUCLEOTIDE SEQUENCE</scope>
    <source>
        <strain evidence="13">NIAS01</strain>
        <tissue evidence="13">Whole body or cell culture</tissue>
    </source>
</reference>
<sequence>MELFSSEIESRLHSNNDNPFFILNVNDIRTKIKKWKQTIPRAIPYYAVKCNDNELVLKVLAENGTGFDCASKNEISKVLKLGVDCEKIIYSNTVKQISHLKYAAKMMVQKVTFDSVEELEKIKAFHPNAQVVLRIRFDSNNSIVNLGTKFGCDPVKTAPKLIELCQKMNMNLIGLHFHVGSWNRNYEIFTQALATIRKLFNFAETCSIKLNFIDIGGGFIGEDLLLLDLYAKSINAGINDNFPSDKIKIISEPGRFFVDSAFKLVTQIILKKLDEEDGRIHYYLNESIYMSFMATFLYNLKPLTSVIKRSKGKNDFAEEKLSTIWGCSCNSNDKIVDNVMLREMEMGDWLVFHNMGAYTLSVSTKFNGFQNNEVLVIDEERQTEY</sequence>
<evidence type="ECO:0000256" key="3">
    <source>
        <dbReference type="ARBA" id="ARBA00022898"/>
    </source>
</evidence>
<dbReference type="GO" id="GO:0004586">
    <property type="term" value="F:ornithine decarboxylase activity"/>
    <property type="evidence" value="ECO:0007669"/>
    <property type="project" value="UniProtKB-EC"/>
</dbReference>
<dbReference type="GO" id="GO:0005737">
    <property type="term" value="C:cytoplasm"/>
    <property type="evidence" value="ECO:0007669"/>
    <property type="project" value="TreeGrafter"/>
</dbReference>
<evidence type="ECO:0000256" key="10">
    <source>
        <dbReference type="ARBA" id="ARBA00049127"/>
    </source>
</evidence>
<dbReference type="InterPro" id="IPR002433">
    <property type="entry name" value="Orn_de-COase"/>
</dbReference>
<comment type="pathway">
    <text evidence="6">Amine and polyamine biosynthesis; putrescine biosynthesis via L-ornithine pathway; putrescine from L-ornithine: step 1/1.</text>
</comment>
<keyword evidence="5" id="KW-0456">Lyase</keyword>
<evidence type="ECO:0000256" key="11">
    <source>
        <dbReference type="PIRSR" id="PIRSR600183-50"/>
    </source>
</evidence>
<comment type="catalytic activity">
    <reaction evidence="10">
        <text>L-ornithine + H(+) = putrescine + CO2</text>
        <dbReference type="Rhea" id="RHEA:22964"/>
        <dbReference type="ChEBI" id="CHEBI:15378"/>
        <dbReference type="ChEBI" id="CHEBI:16526"/>
        <dbReference type="ChEBI" id="CHEBI:46911"/>
        <dbReference type="ChEBI" id="CHEBI:326268"/>
        <dbReference type="EC" id="4.1.1.17"/>
    </reaction>
</comment>
<protein>
    <recommendedName>
        <fullName evidence="7">ornithine decarboxylase</fullName>
        <ecNumber evidence="7">4.1.1.17</ecNumber>
    </recommendedName>
</protein>
<dbReference type="PANTHER" id="PTHR11482:SF6">
    <property type="entry name" value="ORNITHINE DECARBOXYLASE 1-RELATED"/>
    <property type="match status" value="1"/>
</dbReference>
<dbReference type="InterPro" id="IPR000183">
    <property type="entry name" value="Orn/DAP/Arg_de-COase"/>
</dbReference>
<proteinExistence type="inferred from homology"/>
<dbReference type="PANTHER" id="PTHR11482">
    <property type="entry name" value="ARGININE/DIAMINOPIMELATE/ORNITHINE DECARBOXYLASE"/>
    <property type="match status" value="1"/>
</dbReference>
<evidence type="ECO:0000313" key="14">
    <source>
        <dbReference type="Proteomes" id="UP001107558"/>
    </source>
</evidence>
<comment type="similarity">
    <text evidence="2">Belongs to the Orn/Lys/Arg decarboxylase class-II family.</text>
</comment>
<feature type="domain" description="Orn/DAP/Arg decarboxylase 2 N-terminal" evidence="12">
    <location>
        <begin position="26"/>
        <end position="258"/>
    </location>
</feature>
<comment type="function">
    <text evidence="8">Catalyzes the first and rate-limiting step of polyamine biosynthesis that converts ornithine into putrescine, which is the precursor for the polyamines, spermidine and spermine. Polyamines are essential for cell proliferation and are implicated in cellular processes, ranging from DNA replication to apoptosis.</text>
</comment>
<dbReference type="InterPro" id="IPR009006">
    <property type="entry name" value="Ala_racemase/Decarboxylase_C"/>
</dbReference>
<dbReference type="SUPFAM" id="SSF50621">
    <property type="entry name" value="Alanine racemase C-terminal domain-like"/>
    <property type="match status" value="1"/>
</dbReference>
<comment type="subunit">
    <text evidence="9">Homodimer. Only the dimer is catalytically active, as the active sites are constructed of residues from both monomers.</text>
</comment>
<dbReference type="InterPro" id="IPR029066">
    <property type="entry name" value="PLP-binding_barrel"/>
</dbReference>
<organism evidence="13 14">
    <name type="scientific">Polypedilum vanderplanki</name>
    <name type="common">Sleeping chironomid midge</name>
    <dbReference type="NCBI Taxonomy" id="319348"/>
    <lineage>
        <taxon>Eukaryota</taxon>
        <taxon>Metazoa</taxon>
        <taxon>Ecdysozoa</taxon>
        <taxon>Arthropoda</taxon>
        <taxon>Hexapoda</taxon>
        <taxon>Insecta</taxon>
        <taxon>Pterygota</taxon>
        <taxon>Neoptera</taxon>
        <taxon>Endopterygota</taxon>
        <taxon>Diptera</taxon>
        <taxon>Nematocera</taxon>
        <taxon>Chironomoidea</taxon>
        <taxon>Chironomidae</taxon>
        <taxon>Chironominae</taxon>
        <taxon>Polypedilum</taxon>
        <taxon>Polypedilum</taxon>
    </lineage>
</organism>
<feature type="active site" description="Proton donor" evidence="11">
    <location>
        <position position="329"/>
    </location>
</feature>
<dbReference type="PRINTS" id="PR01179">
    <property type="entry name" value="ODADCRBXLASE"/>
</dbReference>
<dbReference type="GO" id="GO:0033387">
    <property type="term" value="P:putrescine biosynthetic process from arginine, via ornithine"/>
    <property type="evidence" value="ECO:0007669"/>
    <property type="project" value="TreeGrafter"/>
</dbReference>
<dbReference type="AlphaFoldDB" id="A0A9J6C730"/>
<dbReference type="Gene3D" id="2.40.37.10">
    <property type="entry name" value="Lyase, Ornithine Decarboxylase, Chain A, domain 1"/>
    <property type="match status" value="1"/>
</dbReference>
<dbReference type="EC" id="4.1.1.17" evidence="7"/>
<dbReference type="FunFam" id="3.20.20.10:FF:000005">
    <property type="entry name" value="Ornithine decarboxylase"/>
    <property type="match status" value="1"/>
</dbReference>
<evidence type="ECO:0000256" key="8">
    <source>
        <dbReference type="ARBA" id="ARBA00037173"/>
    </source>
</evidence>
<keyword evidence="3 11" id="KW-0663">Pyridoxal phosphate</keyword>
<dbReference type="Proteomes" id="UP001107558">
    <property type="component" value="Chromosome 2"/>
</dbReference>
<comment type="cofactor">
    <cofactor evidence="1 11">
        <name>pyridoxal 5'-phosphate</name>
        <dbReference type="ChEBI" id="CHEBI:597326"/>
    </cofactor>
</comment>
<evidence type="ECO:0000256" key="1">
    <source>
        <dbReference type="ARBA" id="ARBA00001933"/>
    </source>
</evidence>
<evidence type="ECO:0000256" key="6">
    <source>
        <dbReference type="ARBA" id="ARBA00034115"/>
    </source>
</evidence>
<accession>A0A9J6C730</accession>
<name>A0A9J6C730_POLVA</name>
<dbReference type="SUPFAM" id="SSF51419">
    <property type="entry name" value="PLP-binding barrel"/>
    <property type="match status" value="1"/>
</dbReference>
<evidence type="ECO:0000256" key="9">
    <source>
        <dbReference type="ARBA" id="ARBA00046672"/>
    </source>
</evidence>
<dbReference type="Pfam" id="PF02784">
    <property type="entry name" value="Orn_Arg_deC_N"/>
    <property type="match status" value="1"/>
</dbReference>
<dbReference type="OrthoDB" id="5034579at2759"/>
<evidence type="ECO:0000256" key="5">
    <source>
        <dbReference type="ARBA" id="ARBA00023239"/>
    </source>
</evidence>
<evidence type="ECO:0000256" key="2">
    <source>
        <dbReference type="ARBA" id="ARBA00008872"/>
    </source>
</evidence>
<comment type="caution">
    <text evidence="13">The sequence shown here is derived from an EMBL/GenBank/DDBJ whole genome shotgun (WGS) entry which is preliminary data.</text>
</comment>
<evidence type="ECO:0000313" key="13">
    <source>
        <dbReference type="EMBL" id="KAG5677430.1"/>
    </source>
</evidence>
<evidence type="ECO:0000259" key="12">
    <source>
        <dbReference type="Pfam" id="PF02784"/>
    </source>
</evidence>
<keyword evidence="14" id="KW-1185">Reference proteome</keyword>
<feature type="modified residue" description="N6-(pyridoxal phosphate)lysine" evidence="11">
    <location>
        <position position="49"/>
    </location>
</feature>
<evidence type="ECO:0000256" key="7">
    <source>
        <dbReference type="ARBA" id="ARBA00034138"/>
    </source>
</evidence>
<dbReference type="PROSITE" id="PS00878">
    <property type="entry name" value="ODR_DC_2_1"/>
    <property type="match status" value="1"/>
</dbReference>
<evidence type="ECO:0000256" key="4">
    <source>
        <dbReference type="ARBA" id="ARBA00023115"/>
    </source>
</evidence>
<dbReference type="InterPro" id="IPR022653">
    <property type="entry name" value="De-COase2_pyr-phos_BS"/>
</dbReference>
<keyword evidence="4" id="KW-0620">Polyamine biosynthesis</keyword>
<dbReference type="EMBL" id="JADBJN010000002">
    <property type="protein sequence ID" value="KAG5677430.1"/>
    <property type="molecule type" value="Genomic_DNA"/>
</dbReference>
<dbReference type="CDD" id="cd00622">
    <property type="entry name" value="PLPDE_III_ODC"/>
    <property type="match status" value="1"/>
</dbReference>
<dbReference type="Gene3D" id="3.20.20.10">
    <property type="entry name" value="Alanine racemase"/>
    <property type="match status" value="1"/>
</dbReference>
<gene>
    <name evidence="13" type="ORF">PVAND_007188</name>
</gene>